<keyword evidence="2" id="KW-0472">Membrane</keyword>
<dbReference type="EMBL" id="CP054622">
    <property type="protein sequence ID" value="QKS54645.1"/>
    <property type="molecule type" value="Genomic_DNA"/>
</dbReference>
<feature type="region of interest" description="Disordered" evidence="1">
    <location>
        <begin position="136"/>
        <end position="156"/>
    </location>
</feature>
<reference evidence="3 4" key="1">
    <citation type="submission" date="2020-06" db="EMBL/GenBank/DDBJ databases">
        <title>Complete genome of Azosprillum oryzae KACC14407.</title>
        <authorList>
            <person name="Kim M."/>
            <person name="Park Y.-J."/>
            <person name="Shin J.-H."/>
        </authorList>
    </citation>
    <scope>NUCLEOTIDE SEQUENCE [LARGE SCALE GENOMIC DNA]</scope>
    <source>
        <strain evidence="3 4">KACC 14407</strain>
        <plasmid evidence="3 4">unnamed7</plasmid>
    </source>
</reference>
<proteinExistence type="predicted"/>
<name>A0A6N1AS66_9PROT</name>
<feature type="region of interest" description="Disordered" evidence="1">
    <location>
        <begin position="1"/>
        <end position="30"/>
    </location>
</feature>
<organism evidence="3 4">
    <name type="scientific">Azospirillum oryzae</name>
    <dbReference type="NCBI Taxonomy" id="286727"/>
    <lineage>
        <taxon>Bacteria</taxon>
        <taxon>Pseudomonadati</taxon>
        <taxon>Pseudomonadota</taxon>
        <taxon>Alphaproteobacteria</taxon>
        <taxon>Rhodospirillales</taxon>
        <taxon>Azospirillaceae</taxon>
        <taxon>Azospirillum</taxon>
    </lineage>
</organism>
<evidence type="ECO:0000313" key="3">
    <source>
        <dbReference type="EMBL" id="QKS54645.1"/>
    </source>
</evidence>
<evidence type="ECO:0000313" key="4">
    <source>
        <dbReference type="Proteomes" id="UP000509702"/>
    </source>
</evidence>
<evidence type="ECO:0000256" key="1">
    <source>
        <dbReference type="SAM" id="MobiDB-lite"/>
    </source>
</evidence>
<feature type="compositionally biased region" description="Pro residues" evidence="1">
    <location>
        <begin position="1"/>
        <end position="10"/>
    </location>
</feature>
<keyword evidence="2" id="KW-1133">Transmembrane helix</keyword>
<evidence type="ECO:0000256" key="2">
    <source>
        <dbReference type="SAM" id="Phobius"/>
    </source>
</evidence>
<keyword evidence="3" id="KW-0614">Plasmid</keyword>
<feature type="transmembrane region" description="Helical" evidence="2">
    <location>
        <begin position="42"/>
        <end position="61"/>
    </location>
</feature>
<dbReference type="AlphaFoldDB" id="A0A6N1AS66"/>
<gene>
    <name evidence="3" type="ORF">HUE56_29535</name>
</gene>
<dbReference type="Proteomes" id="UP000509702">
    <property type="component" value="Plasmid unnamed7"/>
</dbReference>
<geneLocation type="plasmid" evidence="3 4">
    <name>unnamed7</name>
</geneLocation>
<protein>
    <submittedName>
        <fullName evidence="3">Uncharacterized protein</fullName>
    </submittedName>
</protein>
<keyword evidence="2" id="KW-0812">Transmembrane</keyword>
<dbReference type="KEGG" id="aoz:HUE56_29535"/>
<dbReference type="RefSeq" id="WP_136705940.1">
    <property type="nucleotide sequence ID" value="NZ_BSOV01000001.1"/>
</dbReference>
<sequence length="156" mass="16266">MVETAVPPPDAQAASSTGTEGVSSPSPVERQSAYRKPDILDGVLRFVLTVVVSVGVAYLGMGHRVALLEAEVAARPPVIVVDFTKMATALKGQPAEAIEMAMGRVRGDIRRLQEDGYIVLDGQSVLAAPDGAMMMPAAAKSDSPPAPQAGGQEKRK</sequence>
<feature type="compositionally biased region" description="Polar residues" evidence="1">
    <location>
        <begin position="13"/>
        <end position="26"/>
    </location>
</feature>
<keyword evidence="4" id="KW-1185">Reference proteome</keyword>
<accession>A0A6N1AS66</accession>